<dbReference type="Proteomes" id="UP000228614">
    <property type="component" value="Unassembled WGS sequence"/>
</dbReference>
<reference evidence="2" key="1">
    <citation type="submission" date="2017-09" db="EMBL/GenBank/DDBJ databases">
        <title>Depth-based differentiation of microbial function through sediment-hosted aquifers and enrichment of novel symbionts in the deep terrestrial subsurface.</title>
        <authorList>
            <person name="Probst A.J."/>
            <person name="Ladd B."/>
            <person name="Jarett J.K."/>
            <person name="Geller-Mcgrath D.E."/>
            <person name="Sieber C.M.K."/>
            <person name="Emerson J.B."/>
            <person name="Anantharaman K."/>
            <person name="Thomas B.C."/>
            <person name="Malmstrom R."/>
            <person name="Stieglmeier M."/>
            <person name="Klingl A."/>
            <person name="Woyke T."/>
            <person name="Ryan C.M."/>
            <person name="Banfield J.F."/>
        </authorList>
    </citation>
    <scope>NUCLEOTIDE SEQUENCE [LARGE SCALE GENOMIC DNA]</scope>
</reference>
<feature type="non-terminal residue" evidence="1">
    <location>
        <position position="91"/>
    </location>
</feature>
<sequence>MDDILKNLKKDLHVEKRENETYSDHGRYIINKTKNKRILIRNAPFIFTCDENDKIKVLKNHSIIIEDGTIADIVKSKEINTDNFSIIYDAG</sequence>
<dbReference type="AlphaFoldDB" id="A0A2H0V6P0"/>
<dbReference type="InterPro" id="IPR011059">
    <property type="entry name" value="Metal-dep_hydrolase_composite"/>
</dbReference>
<protein>
    <submittedName>
        <fullName evidence="1">Uncharacterized protein</fullName>
    </submittedName>
</protein>
<dbReference type="EMBL" id="PFAN01000124">
    <property type="protein sequence ID" value="PIR94745.1"/>
    <property type="molecule type" value="Genomic_DNA"/>
</dbReference>
<dbReference type="GO" id="GO:0016810">
    <property type="term" value="F:hydrolase activity, acting on carbon-nitrogen (but not peptide) bonds"/>
    <property type="evidence" value="ECO:0007669"/>
    <property type="project" value="InterPro"/>
</dbReference>
<name>A0A2H0V6P0_9BACT</name>
<comment type="caution">
    <text evidence="1">The sequence shown here is derived from an EMBL/GenBank/DDBJ whole genome shotgun (WGS) entry which is preliminary data.</text>
</comment>
<evidence type="ECO:0000313" key="2">
    <source>
        <dbReference type="Proteomes" id="UP000228614"/>
    </source>
</evidence>
<accession>A0A2H0V6P0</accession>
<dbReference type="Gene3D" id="2.30.40.10">
    <property type="entry name" value="Urease, subunit C, domain 1"/>
    <property type="match status" value="1"/>
</dbReference>
<evidence type="ECO:0000313" key="1">
    <source>
        <dbReference type="EMBL" id="PIR94745.1"/>
    </source>
</evidence>
<gene>
    <name evidence="1" type="ORF">COT95_02515</name>
</gene>
<organism evidence="1 2">
    <name type="scientific">Candidatus Falkowbacteria bacterium CG10_big_fil_rev_8_21_14_0_10_37_6</name>
    <dbReference type="NCBI Taxonomy" id="1974563"/>
    <lineage>
        <taxon>Bacteria</taxon>
        <taxon>Candidatus Falkowiibacteriota</taxon>
    </lineage>
</organism>
<proteinExistence type="predicted"/>